<reference evidence="18" key="1">
    <citation type="submission" date="2023-09" db="EMBL/GenBank/DDBJ databases">
        <title>Genomes of two closely related lineages of the louse Polyplax serrata with different host specificities.</title>
        <authorList>
            <person name="Martinu J."/>
            <person name="Tarabai H."/>
            <person name="Stefka J."/>
            <person name="Hypsa V."/>
        </authorList>
    </citation>
    <scope>NUCLEOTIDE SEQUENCE [LARGE SCALE GENOMIC DNA]</scope>
    <source>
        <strain evidence="18">HR10_N</strain>
    </source>
</reference>
<keyword evidence="9 15" id="KW-0808">Transferase</keyword>
<dbReference type="RefSeq" id="WP_338521285.1">
    <property type="nucleotide sequence ID" value="NZ_CP135136.1"/>
</dbReference>
<proteinExistence type="inferred from homology"/>
<keyword evidence="7 15" id="KW-0963">Cytoplasm</keyword>
<evidence type="ECO:0000256" key="16">
    <source>
        <dbReference type="RuleBase" id="RU003464"/>
    </source>
</evidence>
<evidence type="ECO:0000259" key="17">
    <source>
        <dbReference type="Pfam" id="PF01746"/>
    </source>
</evidence>
<feature type="binding site" evidence="15">
    <location>
        <position position="115"/>
    </location>
    <ligand>
        <name>S-adenosyl-L-methionine</name>
        <dbReference type="ChEBI" id="CHEBI:59789"/>
    </ligand>
</feature>
<dbReference type="GO" id="GO:0032259">
    <property type="term" value="P:methylation"/>
    <property type="evidence" value="ECO:0007669"/>
    <property type="project" value="UniProtKB-KW"/>
</dbReference>
<comment type="catalytic activity">
    <reaction evidence="14 15 16">
        <text>guanosine(37) in tRNA + S-adenosyl-L-methionine = N(1)-methylguanosine(37) in tRNA + S-adenosyl-L-homocysteine + H(+)</text>
        <dbReference type="Rhea" id="RHEA:36899"/>
        <dbReference type="Rhea" id="RHEA-COMP:10145"/>
        <dbReference type="Rhea" id="RHEA-COMP:10147"/>
        <dbReference type="ChEBI" id="CHEBI:15378"/>
        <dbReference type="ChEBI" id="CHEBI:57856"/>
        <dbReference type="ChEBI" id="CHEBI:59789"/>
        <dbReference type="ChEBI" id="CHEBI:73542"/>
        <dbReference type="ChEBI" id="CHEBI:74269"/>
        <dbReference type="EC" id="2.1.1.228"/>
    </reaction>
</comment>
<accession>A0ABZ2GWM1</accession>
<dbReference type="InterPro" id="IPR016009">
    <property type="entry name" value="tRNA_MeTrfase_TRMD/TRM10"/>
</dbReference>
<dbReference type="EMBL" id="CP135136">
    <property type="protein sequence ID" value="WWR11839.1"/>
    <property type="molecule type" value="Genomic_DNA"/>
</dbReference>
<dbReference type="GO" id="GO:0052906">
    <property type="term" value="F:tRNA (guanine(37)-N1)-methyltransferase activity"/>
    <property type="evidence" value="ECO:0007669"/>
    <property type="project" value="UniProtKB-EC"/>
</dbReference>
<evidence type="ECO:0000256" key="5">
    <source>
        <dbReference type="ARBA" id="ARBA00012807"/>
    </source>
</evidence>
<dbReference type="InterPro" id="IPR029028">
    <property type="entry name" value="Alpha/beta_knot_MTases"/>
</dbReference>
<evidence type="ECO:0000256" key="13">
    <source>
        <dbReference type="ARBA" id="ARBA00033392"/>
    </source>
</evidence>
<comment type="function">
    <text evidence="1 15 16">Specifically methylates guanosine-37 in various tRNAs.</text>
</comment>
<evidence type="ECO:0000313" key="19">
    <source>
        <dbReference type="Proteomes" id="UP001360424"/>
    </source>
</evidence>
<evidence type="ECO:0000256" key="10">
    <source>
        <dbReference type="ARBA" id="ARBA00022691"/>
    </source>
</evidence>
<evidence type="ECO:0000256" key="2">
    <source>
        <dbReference type="ARBA" id="ARBA00004496"/>
    </source>
</evidence>
<evidence type="ECO:0000256" key="11">
    <source>
        <dbReference type="ARBA" id="ARBA00022694"/>
    </source>
</evidence>
<dbReference type="HAMAP" id="MF_00605">
    <property type="entry name" value="TrmD"/>
    <property type="match status" value="1"/>
</dbReference>
<evidence type="ECO:0000256" key="4">
    <source>
        <dbReference type="ARBA" id="ARBA00011738"/>
    </source>
</evidence>
<dbReference type="PIRSF" id="PIRSF000386">
    <property type="entry name" value="tRNA_mtase"/>
    <property type="match status" value="1"/>
</dbReference>
<evidence type="ECO:0000256" key="8">
    <source>
        <dbReference type="ARBA" id="ARBA00022603"/>
    </source>
</evidence>
<dbReference type="Pfam" id="PF01746">
    <property type="entry name" value="tRNA_m1G_MT"/>
    <property type="match status" value="1"/>
</dbReference>
<dbReference type="NCBIfam" id="TIGR00088">
    <property type="entry name" value="trmD"/>
    <property type="match status" value="1"/>
</dbReference>
<evidence type="ECO:0000256" key="1">
    <source>
        <dbReference type="ARBA" id="ARBA00002634"/>
    </source>
</evidence>
<evidence type="ECO:0000256" key="14">
    <source>
        <dbReference type="ARBA" id="ARBA00047783"/>
    </source>
</evidence>
<dbReference type="CDD" id="cd18080">
    <property type="entry name" value="TrmD-like"/>
    <property type="match status" value="1"/>
</dbReference>
<feature type="domain" description="tRNA methyltransferase TRMD/TRM10-type" evidence="17">
    <location>
        <begin position="3"/>
        <end position="227"/>
    </location>
</feature>
<comment type="similarity">
    <text evidence="3 15 16">Belongs to the RNA methyltransferase TrmD family.</text>
</comment>
<protein>
    <recommendedName>
        <fullName evidence="6 15">tRNA (guanine-N(1)-)-methyltransferase</fullName>
        <ecNumber evidence="5 15">2.1.1.228</ecNumber>
    </recommendedName>
    <alternativeName>
        <fullName evidence="12 15">M1G-methyltransferase</fullName>
    </alternativeName>
    <alternativeName>
        <fullName evidence="13 15">tRNA [GM37] methyltransferase</fullName>
    </alternativeName>
</protein>
<dbReference type="InterPro" id="IPR002649">
    <property type="entry name" value="tRNA_m1G_MeTrfase_TrmD"/>
</dbReference>
<dbReference type="NCBIfam" id="NF000648">
    <property type="entry name" value="PRK00026.1"/>
    <property type="match status" value="1"/>
</dbReference>
<comment type="subunit">
    <text evidence="4 15 16">Homodimer.</text>
</comment>
<keyword evidence="10 15" id="KW-0949">S-adenosyl-L-methionine</keyword>
<organism evidence="18 19">
    <name type="scientific">Candidatus Legionella polyplacis</name>
    <dbReference type="NCBI Taxonomy" id="2005262"/>
    <lineage>
        <taxon>Bacteria</taxon>
        <taxon>Pseudomonadati</taxon>
        <taxon>Pseudomonadota</taxon>
        <taxon>Gammaproteobacteria</taxon>
        <taxon>Legionellales</taxon>
        <taxon>Legionellaceae</taxon>
        <taxon>Legionella</taxon>
    </lineage>
</organism>
<dbReference type="InterPro" id="IPR023148">
    <property type="entry name" value="tRNA_m1G_MeTrfase_C_sf"/>
</dbReference>
<evidence type="ECO:0000313" key="18">
    <source>
        <dbReference type="EMBL" id="WWR11839.1"/>
    </source>
</evidence>
<dbReference type="Gene3D" id="3.40.1280.10">
    <property type="match status" value="1"/>
</dbReference>
<evidence type="ECO:0000256" key="15">
    <source>
        <dbReference type="HAMAP-Rule" id="MF_00605"/>
    </source>
</evidence>
<keyword evidence="11 15" id="KW-0819">tRNA processing</keyword>
<keyword evidence="19" id="KW-1185">Reference proteome</keyword>
<feature type="binding site" evidence="15">
    <location>
        <begin position="135"/>
        <end position="140"/>
    </location>
    <ligand>
        <name>S-adenosyl-L-methionine</name>
        <dbReference type="ChEBI" id="CHEBI:59789"/>
    </ligand>
</feature>
<evidence type="ECO:0000256" key="6">
    <source>
        <dbReference type="ARBA" id="ARBA00014679"/>
    </source>
</evidence>
<comment type="subcellular location">
    <subcellularLocation>
        <location evidence="2 15 16">Cytoplasm</location>
    </subcellularLocation>
</comment>
<keyword evidence="8 15" id="KW-0489">Methyltransferase</keyword>
<dbReference type="EC" id="2.1.1.228" evidence="5 15"/>
<gene>
    <name evidence="15 18" type="primary">trmD</name>
    <name evidence="18" type="ORF">RQL38_01570</name>
</gene>
<dbReference type="Gene3D" id="1.10.1270.20">
    <property type="entry name" value="tRNA(m1g37)methyltransferase, domain 2"/>
    <property type="match status" value="1"/>
</dbReference>
<dbReference type="InterPro" id="IPR029026">
    <property type="entry name" value="tRNA_m1G_MTases_N"/>
</dbReference>
<dbReference type="SUPFAM" id="SSF75217">
    <property type="entry name" value="alpha/beta knot"/>
    <property type="match status" value="1"/>
</dbReference>
<dbReference type="Proteomes" id="UP001360424">
    <property type="component" value="Chromosome"/>
</dbReference>
<evidence type="ECO:0000256" key="3">
    <source>
        <dbReference type="ARBA" id="ARBA00007630"/>
    </source>
</evidence>
<evidence type="ECO:0000256" key="12">
    <source>
        <dbReference type="ARBA" id="ARBA00029736"/>
    </source>
</evidence>
<evidence type="ECO:0000256" key="9">
    <source>
        <dbReference type="ARBA" id="ARBA00022679"/>
    </source>
</evidence>
<name>A0ABZ2GWM1_9GAMM</name>
<evidence type="ECO:0000256" key="7">
    <source>
        <dbReference type="ARBA" id="ARBA00022490"/>
    </source>
</evidence>
<dbReference type="PANTHER" id="PTHR46417">
    <property type="entry name" value="TRNA (GUANINE-N(1)-)-METHYLTRANSFERASE"/>
    <property type="match status" value="1"/>
</dbReference>
<dbReference type="PANTHER" id="PTHR46417:SF1">
    <property type="entry name" value="TRNA (GUANINE-N(1)-)-METHYLTRANSFERASE"/>
    <property type="match status" value="1"/>
</dbReference>
<sequence length="231" mass="26492">MLHLGVITVIPEMFDSLKYGIIGRSIKKKLIKINFWNPKNYTKNSKRRIDDRPYGGGPGMVIMYEPIYQAIIQAKKNMPSPHKSIYLTSHGRKITQSYLLKNVINNNQSLIFISGRYKGIDERIIIKHVNEEWSIGDFIISGGEFAAMVFIDAITRLIPGTLNNKDSITQDSFSNGLLDHPHYTRPIKIDNLNVPSILLSGNHSKIKKWRKEKSLKNTILKRPDLLEHKLK</sequence>